<accession>J9FVX2</accession>
<reference evidence="1" key="1">
    <citation type="journal article" date="2012" name="PLoS ONE">
        <title>Gene sets for utilization of primary and secondary nutrition supplies in the distal gut of endangered iberian lynx.</title>
        <authorList>
            <person name="Alcaide M."/>
            <person name="Messina E."/>
            <person name="Richter M."/>
            <person name="Bargiela R."/>
            <person name="Peplies J."/>
            <person name="Huws S.A."/>
            <person name="Newbold C.J."/>
            <person name="Golyshin P.N."/>
            <person name="Simon M.A."/>
            <person name="Lopez G."/>
            <person name="Yakimov M.M."/>
            <person name="Ferrer M."/>
        </authorList>
    </citation>
    <scope>NUCLEOTIDE SEQUENCE</scope>
</reference>
<dbReference type="AlphaFoldDB" id="J9FVX2"/>
<evidence type="ECO:0000313" key="1">
    <source>
        <dbReference type="EMBL" id="EJW99131.1"/>
    </source>
</evidence>
<comment type="caution">
    <text evidence="1">The sequence shown here is derived from an EMBL/GenBank/DDBJ whole genome shotgun (WGS) entry which is preliminary data.</text>
</comment>
<name>J9FVX2_9ZZZZ</name>
<sequence length="35" mass="3845">MSTETKRASKPTVFSLCKVKLLQKPTVFAPAISVH</sequence>
<proteinExistence type="predicted"/>
<gene>
    <name evidence="1" type="ORF">EVA_12760</name>
</gene>
<organism evidence="1">
    <name type="scientific">gut metagenome</name>
    <dbReference type="NCBI Taxonomy" id="749906"/>
    <lineage>
        <taxon>unclassified sequences</taxon>
        <taxon>metagenomes</taxon>
        <taxon>organismal metagenomes</taxon>
    </lineage>
</organism>
<dbReference type="EMBL" id="AMCI01003957">
    <property type="protein sequence ID" value="EJW99131.1"/>
    <property type="molecule type" value="Genomic_DNA"/>
</dbReference>
<protein>
    <submittedName>
        <fullName evidence="1">Uncharacterized protein</fullName>
    </submittedName>
</protein>